<feature type="domain" description="Peptide N-acetyl-beta-D-glucosaminyl asparaginase amidase A N-terminal" evidence="2">
    <location>
        <begin position="60"/>
        <end position="384"/>
    </location>
</feature>
<feature type="chain" id="PRO_5044806906" evidence="1">
    <location>
        <begin position="22"/>
        <end position="584"/>
    </location>
</feature>
<keyword evidence="1" id="KW-0732">Signal</keyword>
<accession>A0ABD1GKZ5</accession>
<sequence>MPPSLLLLSLILILPFSAASSLPLHLSQTTHLRRPQSAPAPPQQYIEVARPLPFDSLTPSCILPLLSHTFSTPTTNATYSSPTNCSWSNAVLHFSAASNGSHRGRIAAVWLSSAELARTSTPEPTPEGTFWNFRKDVTRYASLLRSSNLTLSVALHSLVGQVSNDTYNANVTFLYYDVNKTDHAVTAPLTLIRHEQSSEYLEMNENPADLIVPISAPGDQGHWFKIEKESDSVSRKFQIPSNTYRAVIEIYVSSHDRDEFWYSNPPDYYLEINNLPSKRGHGSYREVAVKLNDNLVGAVIPFPVIYGGGINPLFWQPLVSIGAFYFPSYEVELTPYLGIMLEKENSLHSLGLEVADALPYWLIDANLHLWLDSNGDRVSAGPIEYSDPRIRLERESKFHELDGKFKVEGETKREVSGWVNSSAGNFTTHVYGKVEFQSKLMLKHGGKKVRVKQEVKVVDEVHVRSNLGHSVAEVARERRYPLQVRATVMPGSENETYWIAAELEHSFKEEKKGSGGLRSELENRQKCRGWMFVRDCQILSGAAATSQSYYAKDGYGCYARHVLADGGAVKNDTHSFVCAPTASS</sequence>
<organism evidence="3 4">
    <name type="scientific">Salvia divinorum</name>
    <name type="common">Maria pastora</name>
    <name type="synonym">Diviner's sage</name>
    <dbReference type="NCBI Taxonomy" id="28513"/>
    <lineage>
        <taxon>Eukaryota</taxon>
        <taxon>Viridiplantae</taxon>
        <taxon>Streptophyta</taxon>
        <taxon>Embryophyta</taxon>
        <taxon>Tracheophyta</taxon>
        <taxon>Spermatophyta</taxon>
        <taxon>Magnoliopsida</taxon>
        <taxon>eudicotyledons</taxon>
        <taxon>Gunneridae</taxon>
        <taxon>Pentapetalae</taxon>
        <taxon>asterids</taxon>
        <taxon>lamiids</taxon>
        <taxon>Lamiales</taxon>
        <taxon>Lamiaceae</taxon>
        <taxon>Nepetoideae</taxon>
        <taxon>Mentheae</taxon>
        <taxon>Salviinae</taxon>
        <taxon>Salvia</taxon>
        <taxon>Salvia subgen. Calosphace</taxon>
    </lineage>
</organism>
<name>A0ABD1GKZ5_SALDI</name>
<proteinExistence type="predicted"/>
<dbReference type="EMBL" id="JBEAFC010000008">
    <property type="protein sequence ID" value="KAL1544791.1"/>
    <property type="molecule type" value="Genomic_DNA"/>
</dbReference>
<protein>
    <submittedName>
        <fullName evidence="3">Peptide-N4-(N-acetyl-beta-glucosaminyl)asparagine amidase A-like</fullName>
    </submittedName>
</protein>
<dbReference type="Pfam" id="PF12222">
    <property type="entry name" value="PNGaseA"/>
    <property type="match status" value="1"/>
</dbReference>
<evidence type="ECO:0000313" key="4">
    <source>
        <dbReference type="Proteomes" id="UP001567538"/>
    </source>
</evidence>
<dbReference type="PANTHER" id="PTHR31104">
    <property type="entry name" value="PEPTIDE-N4-(N-ACETYL-BETA-GLUCOSAMINYL)ASPARAGINE AMIDASE A PROTEIN"/>
    <property type="match status" value="1"/>
</dbReference>
<dbReference type="InterPro" id="IPR056948">
    <property type="entry name" value="PNGaseA_N"/>
</dbReference>
<dbReference type="InterPro" id="IPR021102">
    <property type="entry name" value="PNGase_A"/>
</dbReference>
<gene>
    <name evidence="3" type="ORF">AAHA92_21596</name>
</gene>
<dbReference type="Proteomes" id="UP001567538">
    <property type="component" value="Unassembled WGS sequence"/>
</dbReference>
<evidence type="ECO:0000256" key="1">
    <source>
        <dbReference type="SAM" id="SignalP"/>
    </source>
</evidence>
<evidence type="ECO:0000313" key="3">
    <source>
        <dbReference type="EMBL" id="KAL1544791.1"/>
    </source>
</evidence>
<reference evidence="3 4" key="1">
    <citation type="submission" date="2024-06" db="EMBL/GenBank/DDBJ databases">
        <title>A chromosome level genome sequence of Diviner's sage (Salvia divinorum).</title>
        <authorList>
            <person name="Ford S.A."/>
            <person name="Ro D.-K."/>
            <person name="Ness R.W."/>
            <person name="Phillips M.A."/>
        </authorList>
    </citation>
    <scope>NUCLEOTIDE SEQUENCE [LARGE SCALE GENOMIC DNA]</scope>
    <source>
        <strain evidence="3">SAF-2024a</strain>
        <tissue evidence="3">Leaf</tissue>
    </source>
</reference>
<comment type="caution">
    <text evidence="3">The sequence shown here is derived from an EMBL/GenBank/DDBJ whole genome shotgun (WGS) entry which is preliminary data.</text>
</comment>
<feature type="signal peptide" evidence="1">
    <location>
        <begin position="1"/>
        <end position="21"/>
    </location>
</feature>
<dbReference type="AlphaFoldDB" id="A0ABD1GKZ5"/>
<keyword evidence="4" id="KW-1185">Reference proteome</keyword>
<evidence type="ECO:0000259" key="2">
    <source>
        <dbReference type="Pfam" id="PF12222"/>
    </source>
</evidence>